<evidence type="ECO:0000313" key="6">
    <source>
        <dbReference type="Proteomes" id="UP000239649"/>
    </source>
</evidence>
<dbReference type="STRING" id="554055.A0A2P6VS87"/>
<feature type="binding site" description="axial binding residue" evidence="1">
    <location>
        <position position="507"/>
    </location>
    <ligand>
        <name>heme</name>
        <dbReference type="ChEBI" id="CHEBI:30413"/>
    </ligand>
    <ligandPart>
        <name>Fe</name>
        <dbReference type="ChEBI" id="CHEBI:18248"/>
    </ligandPart>
</feature>
<evidence type="ECO:0000256" key="1">
    <source>
        <dbReference type="PIRSR" id="PIRSR602401-1"/>
    </source>
</evidence>
<dbReference type="SUPFAM" id="SSF48264">
    <property type="entry name" value="Cytochrome P450"/>
    <property type="match status" value="1"/>
</dbReference>
<sequence length="561" mass="60346">MELGFFSLLAYAGCAALAALVLYGFHPVKRWRYRHLPGPPFRWLVGHLPEVFKEGQDDAQERWAEQYGSPFLMWMGALPVVVVSVPDQARKVLARPARHVIYSLHTGEEGKLDSYSIVFTRSLELWKAARGAWQPFFSADSLAALAPTMKASAARLAAHLQPAAAAGKPVDIWRELGLMTMDVVGTTAFGVDFNTLEHAAQQKEAEGAAEGSAERHVRTPADRLIWAVRTIFELFALGNPMFALFFLFPEGEQAWKQLANALPTAGFRTELKARGELRAIGTELIQQQLAAQGGGGETTAGDGKEGSNGGGTKGGGSVVHPAPHGRPAAIEPGSFLSLVLPSLGRQAGSETLGPLWAVGQATTFIMAGYETTANAIAYAVYLLAGNPDKEAKLLAEIDGWGRHKALPSAADLPSALPYTAAVVQEALRMYPPAAVAVREVPCGISLGDKAIPGDAALQVCINAMQRSPRLWRDPKAFIPERFMPGTPEAAEVTPGAYLPFGDGPRKCIGWRFALQEAALSLAALYQQYTFRLTPGQVPLKTKMVLTMGPVDGVHVTVHRRE</sequence>
<dbReference type="PANTHER" id="PTHR24301:SF2">
    <property type="entry name" value="THROMBOXANE-A SYNTHASE"/>
    <property type="match status" value="1"/>
</dbReference>
<organism evidence="5 6">
    <name type="scientific">Micractinium conductrix</name>
    <dbReference type="NCBI Taxonomy" id="554055"/>
    <lineage>
        <taxon>Eukaryota</taxon>
        <taxon>Viridiplantae</taxon>
        <taxon>Chlorophyta</taxon>
        <taxon>core chlorophytes</taxon>
        <taxon>Trebouxiophyceae</taxon>
        <taxon>Chlorellales</taxon>
        <taxon>Chlorellaceae</taxon>
        <taxon>Chlorella clade</taxon>
        <taxon>Micractinium</taxon>
    </lineage>
</organism>
<dbReference type="Gene3D" id="1.10.630.10">
    <property type="entry name" value="Cytochrome P450"/>
    <property type="match status" value="1"/>
</dbReference>
<dbReference type="InterPro" id="IPR001128">
    <property type="entry name" value="Cyt_P450"/>
</dbReference>
<dbReference type="PROSITE" id="PS00086">
    <property type="entry name" value="CYTOCHROME_P450"/>
    <property type="match status" value="1"/>
</dbReference>
<dbReference type="Pfam" id="PF00067">
    <property type="entry name" value="p450"/>
    <property type="match status" value="2"/>
</dbReference>
<comment type="caution">
    <text evidence="5">The sequence shown here is derived from an EMBL/GenBank/DDBJ whole genome shotgun (WGS) entry which is preliminary data.</text>
</comment>
<dbReference type="PRINTS" id="PR00463">
    <property type="entry name" value="EP450I"/>
</dbReference>
<keyword evidence="6" id="KW-1185">Reference proteome</keyword>
<dbReference type="InterPro" id="IPR036396">
    <property type="entry name" value="Cyt_P450_sf"/>
</dbReference>
<dbReference type="GO" id="GO:0005506">
    <property type="term" value="F:iron ion binding"/>
    <property type="evidence" value="ECO:0007669"/>
    <property type="project" value="InterPro"/>
</dbReference>
<feature type="compositionally biased region" description="Gly residues" evidence="3">
    <location>
        <begin position="306"/>
        <end position="317"/>
    </location>
</feature>
<keyword evidence="4" id="KW-0472">Membrane</keyword>
<comment type="cofactor">
    <cofactor evidence="1">
        <name>heme</name>
        <dbReference type="ChEBI" id="CHEBI:30413"/>
    </cofactor>
</comment>
<dbReference type="PANTHER" id="PTHR24301">
    <property type="entry name" value="THROMBOXANE-A SYNTHASE"/>
    <property type="match status" value="1"/>
</dbReference>
<reference evidence="5 6" key="1">
    <citation type="journal article" date="2018" name="Plant J.">
        <title>Genome sequences of Chlorella sorokiniana UTEX 1602 and Micractinium conductrix SAG 241.80: implications to maltose excretion by a green alga.</title>
        <authorList>
            <person name="Arriola M.B."/>
            <person name="Velmurugan N."/>
            <person name="Zhang Y."/>
            <person name="Plunkett M.H."/>
            <person name="Hondzo H."/>
            <person name="Barney B.M."/>
        </authorList>
    </citation>
    <scope>NUCLEOTIDE SEQUENCE [LARGE SCALE GENOMIC DNA]</scope>
    <source>
        <strain evidence="5 6">SAG 241.80</strain>
    </source>
</reference>
<dbReference type="InterPro" id="IPR017972">
    <property type="entry name" value="Cyt_P450_CS"/>
</dbReference>
<keyword evidence="2" id="KW-0503">Monooxygenase</keyword>
<dbReference type="AlphaFoldDB" id="A0A2P6VS87"/>
<evidence type="ECO:0000256" key="4">
    <source>
        <dbReference type="SAM" id="Phobius"/>
    </source>
</evidence>
<dbReference type="GO" id="GO:0020037">
    <property type="term" value="F:heme binding"/>
    <property type="evidence" value="ECO:0007669"/>
    <property type="project" value="InterPro"/>
</dbReference>
<feature type="transmembrane region" description="Helical" evidence="4">
    <location>
        <begin position="224"/>
        <end position="248"/>
    </location>
</feature>
<dbReference type="EMBL" id="LHPF02000001">
    <property type="protein sequence ID" value="PSC76937.1"/>
    <property type="molecule type" value="Genomic_DNA"/>
</dbReference>
<keyword evidence="1 2" id="KW-0408">Iron</keyword>
<dbReference type="InterPro" id="IPR002401">
    <property type="entry name" value="Cyt_P450_E_grp-I"/>
</dbReference>
<dbReference type="OrthoDB" id="507451at2759"/>
<keyword evidence="4" id="KW-1133">Transmembrane helix</keyword>
<protein>
    <submittedName>
        <fullName evidence="5">Cytochrome P450</fullName>
    </submittedName>
</protein>
<keyword evidence="1 2" id="KW-0479">Metal-binding</keyword>
<gene>
    <name evidence="5" type="primary">g378</name>
    <name evidence="5" type="ORF">C2E20_0378</name>
</gene>
<comment type="similarity">
    <text evidence="2">Belongs to the cytochrome P450 family.</text>
</comment>
<feature type="transmembrane region" description="Helical" evidence="4">
    <location>
        <begin position="6"/>
        <end position="25"/>
    </location>
</feature>
<name>A0A2P6VS87_9CHLO</name>
<keyword evidence="2" id="KW-0560">Oxidoreductase</keyword>
<dbReference type="GO" id="GO:0004497">
    <property type="term" value="F:monooxygenase activity"/>
    <property type="evidence" value="ECO:0007669"/>
    <property type="project" value="UniProtKB-KW"/>
</dbReference>
<accession>A0A2P6VS87</accession>
<keyword evidence="1 2" id="KW-0349">Heme</keyword>
<dbReference type="PRINTS" id="PR00385">
    <property type="entry name" value="P450"/>
</dbReference>
<proteinExistence type="inferred from homology"/>
<evidence type="ECO:0000256" key="3">
    <source>
        <dbReference type="SAM" id="MobiDB-lite"/>
    </source>
</evidence>
<dbReference type="Proteomes" id="UP000239649">
    <property type="component" value="Unassembled WGS sequence"/>
</dbReference>
<dbReference type="GO" id="GO:0016705">
    <property type="term" value="F:oxidoreductase activity, acting on paired donors, with incorporation or reduction of molecular oxygen"/>
    <property type="evidence" value="ECO:0007669"/>
    <property type="project" value="InterPro"/>
</dbReference>
<keyword evidence="4" id="KW-0812">Transmembrane</keyword>
<evidence type="ECO:0000313" key="5">
    <source>
        <dbReference type="EMBL" id="PSC76937.1"/>
    </source>
</evidence>
<evidence type="ECO:0000256" key="2">
    <source>
        <dbReference type="RuleBase" id="RU000461"/>
    </source>
</evidence>
<feature type="region of interest" description="Disordered" evidence="3">
    <location>
        <begin position="290"/>
        <end position="324"/>
    </location>
</feature>